<accession>A0A0E4G012</accession>
<name>A0A0E4G012_9BRAD</name>
<evidence type="ECO:0000313" key="1">
    <source>
        <dbReference type="EMBL" id="BAR59541.1"/>
    </source>
</evidence>
<dbReference type="AlphaFoldDB" id="A0A0E4G012"/>
<evidence type="ECO:0000313" key="2">
    <source>
        <dbReference type="Proteomes" id="UP000063308"/>
    </source>
</evidence>
<organism evidence="1 2">
    <name type="scientific">Bradyrhizobium diazoefficiens</name>
    <dbReference type="NCBI Taxonomy" id="1355477"/>
    <lineage>
        <taxon>Bacteria</taxon>
        <taxon>Pseudomonadati</taxon>
        <taxon>Pseudomonadota</taxon>
        <taxon>Alphaproteobacteria</taxon>
        <taxon>Hyphomicrobiales</taxon>
        <taxon>Nitrobacteraceae</taxon>
        <taxon>Bradyrhizobium</taxon>
    </lineage>
</organism>
<dbReference type="Proteomes" id="UP000063308">
    <property type="component" value="Chromosome"/>
</dbReference>
<gene>
    <name evidence="1" type="ORF">NK6_6388</name>
</gene>
<proteinExistence type="predicted"/>
<reference evidence="1 2" key="1">
    <citation type="submission" date="2014-11" db="EMBL/GenBank/DDBJ databases">
        <title>Symbiosis island explosion on the genome of extra-slow-growing strains of soybean bradyrhizobia with massive insertion sequences.</title>
        <authorList>
            <person name="Iida T."/>
            <person name="Minamisawa K."/>
        </authorList>
    </citation>
    <scope>NUCLEOTIDE SEQUENCE [LARGE SCALE GENOMIC DNA]</scope>
    <source>
        <strain evidence="1 2">NK6</strain>
    </source>
</reference>
<protein>
    <submittedName>
        <fullName evidence="1">Uncharacterized protein</fullName>
    </submittedName>
</protein>
<dbReference type="EMBL" id="AP014685">
    <property type="protein sequence ID" value="BAR59541.1"/>
    <property type="molecule type" value="Genomic_DNA"/>
</dbReference>
<sequence length="30" mass="3239">MTSRNIAVTTISFDAAKDRSRRNSVGDDPG</sequence>